<evidence type="ECO:0000256" key="6">
    <source>
        <dbReference type="ARBA" id="ARBA00022692"/>
    </source>
</evidence>
<comment type="subcellular location">
    <subcellularLocation>
        <location evidence="1">Cell inner membrane</location>
        <topology evidence="1">Single-pass membrane protein</topology>
        <orientation evidence="1">Periplasmic side</orientation>
    </subcellularLocation>
</comment>
<protein>
    <submittedName>
        <fullName evidence="11">Energy transducer TonB</fullName>
    </submittedName>
</protein>
<dbReference type="GO" id="GO:0031992">
    <property type="term" value="F:energy transducer activity"/>
    <property type="evidence" value="ECO:0007669"/>
    <property type="project" value="TreeGrafter"/>
</dbReference>
<feature type="non-terminal residue" evidence="11">
    <location>
        <position position="1"/>
    </location>
</feature>
<dbReference type="GO" id="GO:0098797">
    <property type="term" value="C:plasma membrane protein complex"/>
    <property type="evidence" value="ECO:0007669"/>
    <property type="project" value="TreeGrafter"/>
</dbReference>
<evidence type="ECO:0000313" key="11">
    <source>
        <dbReference type="EMBL" id="HER43987.1"/>
    </source>
</evidence>
<dbReference type="GO" id="GO:0055085">
    <property type="term" value="P:transmembrane transport"/>
    <property type="evidence" value="ECO:0007669"/>
    <property type="project" value="InterPro"/>
</dbReference>
<dbReference type="AlphaFoldDB" id="A0A7V2AVI1"/>
<dbReference type="PANTHER" id="PTHR33446">
    <property type="entry name" value="PROTEIN TONB-RELATED"/>
    <property type="match status" value="1"/>
</dbReference>
<dbReference type="Gene3D" id="3.30.1150.10">
    <property type="match status" value="1"/>
</dbReference>
<evidence type="ECO:0000256" key="4">
    <source>
        <dbReference type="ARBA" id="ARBA00022475"/>
    </source>
</evidence>
<evidence type="ECO:0000256" key="1">
    <source>
        <dbReference type="ARBA" id="ARBA00004383"/>
    </source>
</evidence>
<gene>
    <name evidence="11" type="ORF">ENO08_05965</name>
</gene>
<evidence type="ECO:0000256" key="9">
    <source>
        <dbReference type="ARBA" id="ARBA00023136"/>
    </source>
</evidence>
<dbReference type="InterPro" id="IPR037682">
    <property type="entry name" value="TonB_C"/>
</dbReference>
<evidence type="ECO:0000256" key="8">
    <source>
        <dbReference type="ARBA" id="ARBA00022989"/>
    </source>
</evidence>
<keyword evidence="4" id="KW-1003">Cell membrane</keyword>
<dbReference type="NCBIfam" id="TIGR01352">
    <property type="entry name" value="tonB_Cterm"/>
    <property type="match status" value="1"/>
</dbReference>
<feature type="domain" description="TonB C-terminal" evidence="10">
    <location>
        <begin position="86"/>
        <end position="178"/>
    </location>
</feature>
<dbReference type="Proteomes" id="UP000886069">
    <property type="component" value="Unassembled WGS sequence"/>
</dbReference>
<dbReference type="PROSITE" id="PS52015">
    <property type="entry name" value="TONB_CTD"/>
    <property type="match status" value="1"/>
</dbReference>
<keyword evidence="7" id="KW-0653">Protein transport</keyword>
<keyword evidence="9" id="KW-0472">Membrane</keyword>
<dbReference type="GO" id="GO:0015031">
    <property type="term" value="P:protein transport"/>
    <property type="evidence" value="ECO:0007669"/>
    <property type="project" value="UniProtKB-KW"/>
</dbReference>
<dbReference type="PANTHER" id="PTHR33446:SF2">
    <property type="entry name" value="PROTEIN TONB"/>
    <property type="match status" value="1"/>
</dbReference>
<keyword evidence="8" id="KW-1133">Transmembrane helix</keyword>
<dbReference type="InterPro" id="IPR051045">
    <property type="entry name" value="TonB-dependent_transducer"/>
</dbReference>
<dbReference type="InterPro" id="IPR006260">
    <property type="entry name" value="TonB/TolA_C"/>
</dbReference>
<dbReference type="EMBL" id="DSEC01000422">
    <property type="protein sequence ID" value="HER43987.1"/>
    <property type="molecule type" value="Genomic_DNA"/>
</dbReference>
<evidence type="ECO:0000256" key="5">
    <source>
        <dbReference type="ARBA" id="ARBA00022519"/>
    </source>
</evidence>
<keyword evidence="6" id="KW-0812">Transmembrane</keyword>
<proteinExistence type="inferred from homology"/>
<comment type="similarity">
    <text evidence="2">Belongs to the TonB family.</text>
</comment>
<dbReference type="SUPFAM" id="SSF74653">
    <property type="entry name" value="TolA/TonB C-terminal domain"/>
    <property type="match status" value="1"/>
</dbReference>
<evidence type="ECO:0000256" key="7">
    <source>
        <dbReference type="ARBA" id="ARBA00022927"/>
    </source>
</evidence>
<evidence type="ECO:0000256" key="3">
    <source>
        <dbReference type="ARBA" id="ARBA00022448"/>
    </source>
</evidence>
<keyword evidence="3" id="KW-0813">Transport</keyword>
<reference evidence="11" key="1">
    <citation type="journal article" date="2020" name="mSystems">
        <title>Genome- and Community-Level Interaction Insights into Carbon Utilization and Element Cycling Functions of Hydrothermarchaeota in Hydrothermal Sediment.</title>
        <authorList>
            <person name="Zhou Z."/>
            <person name="Liu Y."/>
            <person name="Xu W."/>
            <person name="Pan J."/>
            <person name="Luo Z.H."/>
            <person name="Li M."/>
        </authorList>
    </citation>
    <scope>NUCLEOTIDE SEQUENCE [LARGE SCALE GENOMIC DNA]</scope>
    <source>
        <strain evidence="11">SpSt-1233</strain>
    </source>
</reference>
<evidence type="ECO:0000256" key="2">
    <source>
        <dbReference type="ARBA" id="ARBA00006555"/>
    </source>
</evidence>
<sequence length="178" mass="19872">IFYFSPQFEFKPYVLREEYFEAIDLPEQFDIPPPPQEIAQPAIPMEAAEGEEVDEEADIAPTTFDDIESLPPPPPPPSEQAQEFYAFDEPPVLVKYVSPKYPDLARQAGIEGTVLLSVLVGEDGKVISARVLQSDVTPAMEKNAIQAVKQFLFKPAKQRTVPVRATMMVPIRFKLHGG</sequence>
<accession>A0A7V2AVI1</accession>
<organism evidence="11">
    <name type="scientific">Eiseniibacteriota bacterium</name>
    <dbReference type="NCBI Taxonomy" id="2212470"/>
    <lineage>
        <taxon>Bacteria</taxon>
        <taxon>Candidatus Eiseniibacteriota</taxon>
    </lineage>
</organism>
<keyword evidence="5" id="KW-0997">Cell inner membrane</keyword>
<comment type="caution">
    <text evidence="11">The sequence shown here is derived from an EMBL/GenBank/DDBJ whole genome shotgun (WGS) entry which is preliminary data.</text>
</comment>
<name>A0A7V2AVI1_UNCEI</name>
<evidence type="ECO:0000259" key="10">
    <source>
        <dbReference type="PROSITE" id="PS52015"/>
    </source>
</evidence>
<dbReference type="Pfam" id="PF03544">
    <property type="entry name" value="TonB_C"/>
    <property type="match status" value="1"/>
</dbReference>